<reference evidence="1 2" key="1">
    <citation type="submission" date="2013-10" db="EMBL/GenBank/DDBJ databases">
        <title>Antibiotic resistance diversity of beta-lactamase producers in the General Hospital Vienna.</title>
        <authorList>
            <person name="Barisic I."/>
            <person name="Mitteregger D."/>
            <person name="Hirschl A.M."/>
            <person name="Noehammer C."/>
            <person name="Wiesinger-Mayr H."/>
        </authorList>
    </citation>
    <scope>NUCLEOTIDE SEQUENCE [LARGE SCALE GENOMIC DNA]</scope>
    <source>
        <strain evidence="1 2">ISC11</strain>
    </source>
</reference>
<dbReference type="Proteomes" id="UP000019194">
    <property type="component" value="Unassembled WGS sequence"/>
</dbReference>
<dbReference type="EMBL" id="CBWP010000057">
    <property type="protein sequence ID" value="CDL39275.1"/>
    <property type="molecule type" value="Genomic_DNA"/>
</dbReference>
<sequence length="338" mass="37422">MLWLLKRGGGNSAPLLRYLEDQGKKSALTPNQVADWLQVSSWVENNDKTTIEIWQRYRGQMDVPARGKVAAARAYRNQKNWNDSLAVWESVLQQEPDNVDVRTGWIMTLADARYNQQALTEANKWAQAHPGADSDALLAYVYHSQGKNWDALLVASQADDVDPGNKNAKSTLLSALSANRVSGPALNMAEVVPTADPVKRRLELDAAAEMVRSSYTSARNEEERFIVADKALARYDQLLAAWKDEPSAQNDVRRARIDRMGALLVRKRTAEVIEEYESLSASGEVPNYAKTLGGISMVKRASAGKNRSDVGEHLLPKWAYPGDAAQSRGSTRSVLCTH</sequence>
<dbReference type="SUPFAM" id="SSF48452">
    <property type="entry name" value="TPR-like"/>
    <property type="match status" value="1"/>
</dbReference>
<name>A0A7G2IQ35_CITFR</name>
<proteinExistence type="predicted"/>
<dbReference type="Gene3D" id="1.25.40.10">
    <property type="entry name" value="Tetratricopeptide repeat domain"/>
    <property type="match status" value="1"/>
</dbReference>
<organism evidence="1 2">
    <name type="scientific">Citrobacter freundii</name>
    <dbReference type="NCBI Taxonomy" id="546"/>
    <lineage>
        <taxon>Bacteria</taxon>
        <taxon>Pseudomonadati</taxon>
        <taxon>Pseudomonadota</taxon>
        <taxon>Gammaproteobacteria</taxon>
        <taxon>Enterobacterales</taxon>
        <taxon>Enterobacteriaceae</taxon>
        <taxon>Citrobacter</taxon>
        <taxon>Citrobacter freundii complex</taxon>
    </lineage>
</organism>
<dbReference type="InterPro" id="IPR011990">
    <property type="entry name" value="TPR-like_helical_dom_sf"/>
</dbReference>
<evidence type="ECO:0000313" key="1">
    <source>
        <dbReference type="EMBL" id="CDL39275.1"/>
    </source>
</evidence>
<protein>
    <submittedName>
        <fullName evidence="1">Biofilm PGA outer membrane secretin PgaA</fullName>
    </submittedName>
</protein>
<evidence type="ECO:0000313" key="2">
    <source>
        <dbReference type="Proteomes" id="UP000019194"/>
    </source>
</evidence>
<dbReference type="AlphaFoldDB" id="A0A7G2IQ35"/>
<accession>A0A7G2IQ35</accession>
<comment type="caution">
    <text evidence="1">The sequence shown here is derived from an EMBL/GenBank/DDBJ whole genome shotgun (WGS) entry which is preliminary data.</text>
</comment>